<feature type="compositionally biased region" description="Low complexity" evidence="1">
    <location>
        <begin position="331"/>
        <end position="342"/>
    </location>
</feature>
<keyword evidence="4" id="KW-1185">Reference proteome</keyword>
<evidence type="ECO:0000256" key="1">
    <source>
        <dbReference type="SAM" id="MobiDB-lite"/>
    </source>
</evidence>
<feature type="compositionally biased region" description="Polar residues" evidence="1">
    <location>
        <begin position="611"/>
        <end position="632"/>
    </location>
</feature>
<reference evidence="3" key="1">
    <citation type="journal article" date="2020" name="Stud. Mycol.">
        <title>101 Dothideomycetes genomes: a test case for predicting lifestyles and emergence of pathogens.</title>
        <authorList>
            <person name="Haridas S."/>
            <person name="Albert R."/>
            <person name="Binder M."/>
            <person name="Bloem J."/>
            <person name="Labutti K."/>
            <person name="Salamov A."/>
            <person name="Andreopoulos B."/>
            <person name="Baker S."/>
            <person name="Barry K."/>
            <person name="Bills G."/>
            <person name="Bluhm B."/>
            <person name="Cannon C."/>
            <person name="Castanera R."/>
            <person name="Culley D."/>
            <person name="Daum C."/>
            <person name="Ezra D."/>
            <person name="Gonzalez J."/>
            <person name="Henrissat B."/>
            <person name="Kuo A."/>
            <person name="Liang C."/>
            <person name="Lipzen A."/>
            <person name="Lutzoni F."/>
            <person name="Magnuson J."/>
            <person name="Mondo S."/>
            <person name="Nolan M."/>
            <person name="Ohm R."/>
            <person name="Pangilinan J."/>
            <person name="Park H.-J."/>
            <person name="Ramirez L."/>
            <person name="Alfaro M."/>
            <person name="Sun H."/>
            <person name="Tritt A."/>
            <person name="Yoshinaga Y."/>
            <person name="Zwiers L.-H."/>
            <person name="Turgeon B."/>
            <person name="Goodwin S."/>
            <person name="Spatafora J."/>
            <person name="Crous P."/>
            <person name="Grigoriev I."/>
        </authorList>
    </citation>
    <scope>NUCLEOTIDE SEQUENCE</scope>
    <source>
        <strain evidence="3">CBS 101060</strain>
    </source>
</reference>
<feature type="compositionally biased region" description="Polar residues" evidence="1">
    <location>
        <begin position="106"/>
        <end position="117"/>
    </location>
</feature>
<protein>
    <recommendedName>
        <fullName evidence="2">DUF7918 domain-containing protein</fullName>
    </recommendedName>
</protein>
<sequence length="671" mass="73316">MVPYSIRSQEEEEEEVFPMPGRFINDSGDESRKTQRAVRHRVSSLSGTRASPVGSVHKDISGGFSWGGPKSPDDNHSTQGWPQGDTDENEHKVQWVNGSDQDESKNTLWNSSNSVAGNWNDAKEDSNGSSWAVVRKSSTTRGWDQSKRNKEAKHDNWGSSQPDLGQEGKSKVDGTTENAGGLVSWDNDNNGDDDTWNNDNSWNDATGNNNSWNEYSGNKDTSNNEDDWNNDTNGNGGGWGTNSNANRNASNDNTNNKMDGWGNKTDNNGGEWNKNIDNNDGGGFNNELIDTDGNNGGFGDLPNSNANPDDSGSTTGWKLDGENRSVAGDWGSKSKSGSQLGGTTEWKADDGKSKVGSQTGGKTEWKEDDGKPTKSDAGSIKSKGPQAVEEAISKVGIHGKAPSKAASDIGAKTNVSRQSRTSNDTYQSGVSNVRVQPYWKKWNTLPPIEEVSSSQRHRSDQIYIAPEHPPMEVDEEVARRMKVENQVRTGPGAKYAHKTARPEYLDAMDKPYAVFRFKYRSKAMLEQILGMKIKEKKVDPRENLRKLSKDEIIEKYLKVKGEDKASVTGSGHSHHEGSHSRTNRRTDHKAPSHASDKPKAANCTGAASKPPSVTSNRQTQCDTPKPPSTTSNKQKDWAPDNQGAEGGALEWDQNANVDWDAGADLTADAEW</sequence>
<feature type="compositionally biased region" description="Basic and acidic residues" evidence="1">
    <location>
        <begin position="144"/>
        <end position="156"/>
    </location>
</feature>
<feature type="compositionally biased region" description="Polar residues" evidence="1">
    <location>
        <begin position="302"/>
        <end position="316"/>
    </location>
</feature>
<dbReference type="Proteomes" id="UP000799429">
    <property type="component" value="Unassembled WGS sequence"/>
</dbReference>
<dbReference type="InterPro" id="IPR057678">
    <property type="entry name" value="DUF7918"/>
</dbReference>
<feature type="compositionally biased region" description="Polar residues" evidence="1">
    <location>
        <begin position="413"/>
        <end position="427"/>
    </location>
</feature>
<evidence type="ECO:0000259" key="2">
    <source>
        <dbReference type="Pfam" id="PF25534"/>
    </source>
</evidence>
<proteinExistence type="predicted"/>
<feature type="region of interest" description="Disordered" evidence="1">
    <location>
        <begin position="563"/>
        <end position="671"/>
    </location>
</feature>
<feature type="domain" description="DUF7918" evidence="2">
    <location>
        <begin position="467"/>
        <end position="529"/>
    </location>
</feature>
<gene>
    <name evidence="3" type="ORF">M501DRAFT_259665</name>
</gene>
<feature type="compositionally biased region" description="Basic and acidic residues" evidence="1">
    <location>
        <begin position="573"/>
        <end position="599"/>
    </location>
</feature>
<feature type="compositionally biased region" description="Polar residues" evidence="1">
    <location>
        <begin position="205"/>
        <end position="219"/>
    </location>
</feature>
<feature type="region of interest" description="Disordered" evidence="1">
    <location>
        <begin position="1"/>
        <end position="427"/>
    </location>
</feature>
<organism evidence="3 4">
    <name type="scientific">Patellaria atrata CBS 101060</name>
    <dbReference type="NCBI Taxonomy" id="1346257"/>
    <lineage>
        <taxon>Eukaryota</taxon>
        <taxon>Fungi</taxon>
        <taxon>Dikarya</taxon>
        <taxon>Ascomycota</taxon>
        <taxon>Pezizomycotina</taxon>
        <taxon>Dothideomycetes</taxon>
        <taxon>Dothideomycetes incertae sedis</taxon>
        <taxon>Patellariales</taxon>
        <taxon>Patellariaceae</taxon>
        <taxon>Patellaria</taxon>
    </lineage>
</organism>
<comment type="caution">
    <text evidence="3">The sequence shown here is derived from an EMBL/GenBank/DDBJ whole genome shotgun (WGS) entry which is preliminary data.</text>
</comment>
<name>A0A9P4S4U0_9PEZI</name>
<dbReference type="EMBL" id="MU006104">
    <property type="protein sequence ID" value="KAF2836237.1"/>
    <property type="molecule type" value="Genomic_DNA"/>
</dbReference>
<evidence type="ECO:0000313" key="4">
    <source>
        <dbReference type="Proteomes" id="UP000799429"/>
    </source>
</evidence>
<dbReference type="Pfam" id="PF25534">
    <property type="entry name" value="DUF7918"/>
    <property type="match status" value="1"/>
</dbReference>
<feature type="compositionally biased region" description="Low complexity" evidence="1">
    <location>
        <begin position="241"/>
        <end position="256"/>
    </location>
</feature>
<accession>A0A9P4S4U0</accession>
<dbReference type="AlphaFoldDB" id="A0A9P4S4U0"/>
<evidence type="ECO:0000313" key="3">
    <source>
        <dbReference type="EMBL" id="KAF2836237.1"/>
    </source>
</evidence>
<dbReference type="OrthoDB" id="5423516at2759"/>
<feature type="compositionally biased region" description="Basic and acidic residues" evidence="1">
    <location>
        <begin position="363"/>
        <end position="374"/>
    </location>
</feature>